<gene>
    <name evidence="2" type="ORF">LTRI10_LOCUS24537</name>
</gene>
<feature type="region of interest" description="Disordered" evidence="1">
    <location>
        <begin position="1"/>
        <end position="29"/>
    </location>
</feature>
<dbReference type="Proteomes" id="UP001497516">
    <property type="component" value="Chromosome 4"/>
</dbReference>
<keyword evidence="3" id="KW-1185">Reference proteome</keyword>
<accession>A0AAV2EC10</accession>
<evidence type="ECO:0000313" key="2">
    <source>
        <dbReference type="EMBL" id="CAL1383252.1"/>
    </source>
</evidence>
<dbReference type="AlphaFoldDB" id="A0AAV2EC10"/>
<evidence type="ECO:0000256" key="1">
    <source>
        <dbReference type="SAM" id="MobiDB-lite"/>
    </source>
</evidence>
<proteinExistence type="predicted"/>
<protein>
    <submittedName>
        <fullName evidence="2">Uncharacterized protein</fullName>
    </submittedName>
</protein>
<dbReference type="EMBL" id="OZ034817">
    <property type="protein sequence ID" value="CAL1383252.1"/>
    <property type="molecule type" value="Genomic_DNA"/>
</dbReference>
<organism evidence="2 3">
    <name type="scientific">Linum trigynum</name>
    <dbReference type="NCBI Taxonomy" id="586398"/>
    <lineage>
        <taxon>Eukaryota</taxon>
        <taxon>Viridiplantae</taxon>
        <taxon>Streptophyta</taxon>
        <taxon>Embryophyta</taxon>
        <taxon>Tracheophyta</taxon>
        <taxon>Spermatophyta</taxon>
        <taxon>Magnoliopsida</taxon>
        <taxon>eudicotyledons</taxon>
        <taxon>Gunneridae</taxon>
        <taxon>Pentapetalae</taxon>
        <taxon>rosids</taxon>
        <taxon>fabids</taxon>
        <taxon>Malpighiales</taxon>
        <taxon>Linaceae</taxon>
        <taxon>Linum</taxon>
    </lineage>
</organism>
<sequence>MQETPNEARVQQAPEIPPPPFEVDQNGDPSRVRLTVDSITGTLDLRDKLERTRRLRAASVEAKAAVQIHFNQEPE</sequence>
<reference evidence="2 3" key="1">
    <citation type="submission" date="2024-04" db="EMBL/GenBank/DDBJ databases">
        <authorList>
            <person name="Fracassetti M."/>
        </authorList>
    </citation>
    <scope>NUCLEOTIDE SEQUENCE [LARGE SCALE GENOMIC DNA]</scope>
</reference>
<evidence type="ECO:0000313" key="3">
    <source>
        <dbReference type="Proteomes" id="UP001497516"/>
    </source>
</evidence>
<name>A0AAV2EC10_9ROSI</name>